<sequence length="79" mass="9612">MEKNPKKIVIKDKDQNIKSIQEYKYNEYGDPILFKKIDGMGETLVHWIYEYRYDNSKRKTMMKISDMGADKETIMEYEY</sequence>
<gene>
    <name evidence="1" type="ORF">DYH56_10795</name>
</gene>
<comment type="caution">
    <text evidence="1">The sequence shown here is derived from an EMBL/GenBank/DDBJ whole genome shotgun (WGS) entry which is preliminary data.</text>
</comment>
<keyword evidence="2" id="KW-1185">Reference proteome</keyword>
<dbReference type="EMBL" id="QUAJ01000019">
    <property type="protein sequence ID" value="REI40498.1"/>
    <property type="molecule type" value="Genomic_DNA"/>
</dbReference>
<evidence type="ECO:0008006" key="3">
    <source>
        <dbReference type="Google" id="ProtNLM"/>
    </source>
</evidence>
<evidence type="ECO:0000313" key="2">
    <source>
        <dbReference type="Proteomes" id="UP000263486"/>
    </source>
</evidence>
<accession>A0ABX9KFW9</accession>
<organism evidence="1 2">
    <name type="scientific">Psychrilyobacter piezotolerans</name>
    <dbReference type="NCBI Taxonomy" id="2293438"/>
    <lineage>
        <taxon>Bacteria</taxon>
        <taxon>Fusobacteriati</taxon>
        <taxon>Fusobacteriota</taxon>
        <taxon>Fusobacteriia</taxon>
        <taxon>Fusobacteriales</taxon>
        <taxon>Fusobacteriaceae</taxon>
        <taxon>Psychrilyobacter</taxon>
    </lineage>
</organism>
<dbReference type="Proteomes" id="UP000263486">
    <property type="component" value="Unassembled WGS sequence"/>
</dbReference>
<evidence type="ECO:0000313" key="1">
    <source>
        <dbReference type="EMBL" id="REI40498.1"/>
    </source>
</evidence>
<protein>
    <recommendedName>
        <fullName evidence="3">YD repeat-containing protein</fullName>
    </recommendedName>
</protein>
<dbReference type="RefSeq" id="WP_114642883.1">
    <property type="nucleotide sequence ID" value="NZ_JAACIO010000020.1"/>
</dbReference>
<reference evidence="1 2" key="1">
    <citation type="submission" date="2018-08" db="EMBL/GenBank/DDBJ databases">
        <title>Draft genome sequence of Psychrilyobacter sp. strain SD5 isolated from Black Sea water.</title>
        <authorList>
            <person name="Yadav S."/>
            <person name="Villanueva L."/>
            <person name="Damste J.S.S."/>
        </authorList>
    </citation>
    <scope>NUCLEOTIDE SEQUENCE [LARGE SCALE GENOMIC DNA]</scope>
    <source>
        <strain evidence="1 2">SD5</strain>
    </source>
</reference>
<name>A0ABX9KFW9_9FUSO</name>
<proteinExistence type="predicted"/>